<evidence type="ECO:0000313" key="2">
    <source>
        <dbReference type="Proteomes" id="UP000504640"/>
    </source>
</evidence>
<dbReference type="RefSeq" id="XP_032101936.1">
    <property type="nucleotide sequence ID" value="XM_032246045.1"/>
</dbReference>
<dbReference type="AlphaFoldDB" id="A0A6J3F8R2"/>
<proteinExistence type="predicted"/>
<name>A0A6J3F8R2_SAPAP</name>
<reference evidence="3" key="1">
    <citation type="submission" date="2025-08" db="UniProtKB">
        <authorList>
            <consortium name="RefSeq"/>
        </authorList>
    </citation>
    <scope>IDENTIFICATION</scope>
    <source>
        <tissue evidence="3">Blood</tissue>
    </source>
</reference>
<feature type="region of interest" description="Disordered" evidence="1">
    <location>
        <begin position="166"/>
        <end position="188"/>
    </location>
</feature>
<feature type="compositionally biased region" description="Pro residues" evidence="1">
    <location>
        <begin position="243"/>
        <end position="252"/>
    </location>
</feature>
<gene>
    <name evidence="3" type="primary">LOC116528652</name>
</gene>
<evidence type="ECO:0000256" key="1">
    <source>
        <dbReference type="SAM" id="MobiDB-lite"/>
    </source>
</evidence>
<dbReference type="Proteomes" id="UP000504640">
    <property type="component" value="Unplaced"/>
</dbReference>
<evidence type="ECO:0000313" key="3">
    <source>
        <dbReference type="RefSeq" id="XP_032101936.1"/>
    </source>
</evidence>
<dbReference type="GeneID" id="116528652"/>
<sequence>MVAQESGRTQRDSVLWKLWRHRFAYNRTSPQALGSGSQRYKGRVWNGKLIFRPSDWPARTPLTRRATLIGPGGTPLGPQLLCVPGRRAQLAVWAALRQPFGPLLCIAGAGNVPSPSGGPVAAAGRERPGIELRPSWGGLSLRANVETQLSQNKAVDAAATLYTGAARQRAGRSPGTCQGRRRWQRPAHARPLPEARNAEGRAPPFARARRRWPRLPRLRSLSELLRRVRALSPADPRCRLPPLQAPSPPCPLSRPQTTRPFFSPRNGASAARGRAPWTRLALGLALSATARLAPPRALPQSVAPKAPLSGGGGSCFRFFLSVQLGVASSTQPPFPLRQRGAATAEGCGFGGWDRGPRRPPLLPLRIHLLVKLSEACEPEQFYLQQELRKTGLKPTGLHSQTVKAL</sequence>
<feature type="region of interest" description="Disordered" evidence="1">
    <location>
        <begin position="237"/>
        <end position="270"/>
    </location>
</feature>
<keyword evidence="2" id="KW-1185">Reference proteome</keyword>
<organism evidence="2 3">
    <name type="scientific">Sapajus apella</name>
    <name type="common">Brown-capped capuchin</name>
    <name type="synonym">Cebus apella</name>
    <dbReference type="NCBI Taxonomy" id="9515"/>
    <lineage>
        <taxon>Eukaryota</taxon>
        <taxon>Metazoa</taxon>
        <taxon>Chordata</taxon>
        <taxon>Craniata</taxon>
        <taxon>Vertebrata</taxon>
        <taxon>Euteleostomi</taxon>
        <taxon>Mammalia</taxon>
        <taxon>Eutheria</taxon>
        <taxon>Euarchontoglires</taxon>
        <taxon>Primates</taxon>
        <taxon>Haplorrhini</taxon>
        <taxon>Platyrrhini</taxon>
        <taxon>Cebidae</taxon>
        <taxon>Cebinae</taxon>
        <taxon>Sapajus</taxon>
    </lineage>
</organism>
<feature type="compositionally biased region" description="Basic residues" evidence="1">
    <location>
        <begin position="179"/>
        <end position="188"/>
    </location>
</feature>
<protein>
    <submittedName>
        <fullName evidence="3">Uncharacterized protein LOC116528652</fullName>
    </submittedName>
</protein>
<accession>A0A6J3F8R2</accession>